<evidence type="ECO:0000313" key="2">
    <source>
        <dbReference type="EMBL" id="CDS85244.1"/>
    </source>
</evidence>
<evidence type="ECO:0000256" key="1">
    <source>
        <dbReference type="SAM" id="MobiDB-lite"/>
    </source>
</evidence>
<reference evidence="3" key="1">
    <citation type="submission" date="2014-07" db="EMBL/GenBank/DDBJ databases">
        <authorList>
            <person name="Monot Marc"/>
        </authorList>
    </citation>
    <scope>NUCLEOTIDE SEQUENCE</scope>
    <source>
        <strain evidence="3">7032989</strain>
    </source>
</reference>
<feature type="region of interest" description="Disordered" evidence="1">
    <location>
        <begin position="1"/>
        <end position="20"/>
    </location>
</feature>
<protein>
    <submittedName>
        <fullName evidence="3">Uncharacterized protein</fullName>
    </submittedName>
</protein>
<proteinExistence type="predicted"/>
<dbReference type="EMBL" id="LK933116">
    <property type="protein sequence ID" value="CDT33168.1"/>
    <property type="molecule type" value="Genomic_DNA"/>
</dbReference>
<organism evidence="3">
    <name type="scientific">Clostridioides difficile</name>
    <name type="common">Peptoclostridium difficile</name>
    <dbReference type="NCBI Taxonomy" id="1496"/>
    <lineage>
        <taxon>Bacteria</taxon>
        <taxon>Bacillati</taxon>
        <taxon>Bacillota</taxon>
        <taxon>Clostridia</taxon>
        <taxon>Peptostreptococcales</taxon>
        <taxon>Peptostreptococcaceae</taxon>
        <taxon>Clostridioides</taxon>
    </lineage>
</organism>
<evidence type="ECO:0000313" key="3">
    <source>
        <dbReference type="EMBL" id="CDT33168.1"/>
    </source>
</evidence>
<accession>A0A069APV2</accession>
<gene>
    <name evidence="3" type="ORF">BN1095_440002</name>
    <name evidence="2" type="ORF">BN1096_520179</name>
</gene>
<dbReference type="AlphaFoldDB" id="A0A069APV2"/>
<dbReference type="EMBL" id="LK932505">
    <property type="protein sequence ID" value="CDS85244.1"/>
    <property type="molecule type" value="Genomic_DNA"/>
</dbReference>
<name>A0A069APV2_CLODI</name>
<sequence length="38" mass="4468">MHIYALSETPRQRDSDSYNSYHVSKKELVKKIAFKLPS</sequence>